<name>A0A098LEC1_9BACT</name>
<feature type="transmembrane region" description="Helical" evidence="4">
    <location>
        <begin position="305"/>
        <end position="327"/>
    </location>
</feature>
<evidence type="ECO:0000256" key="4">
    <source>
        <dbReference type="SAM" id="Phobius"/>
    </source>
</evidence>
<sequence>MIAIKIILLILFVYLSVCVFYGFLFSFAGRLGGLRKYKLKEPSGRFAVFIPSYKEDEVILNSAREALKQKYPEHLYDVIVIADSLQNSTLNLLKSMPVKVIEVSFDKSTKAKSLNAALSQLDENLYDYALVLDADNIMKEDFIRKLNSVISVKGIGAVQGHRIAKNMNTNFAILDAVSEEINNHIYRRGHRVLGLSSGLIGSGMAFHYKYFKKVMATNHAIGGFDKELEHKLLRDKVKIEYVEDAYILDEKVENAEIFQNQRRRWISAQLYYFRQYFFQGLWHLLTKGNMDFFDKAFQQFLAPRVLLLGVTGVTAVLSALIEFTSGILAFPGAFYWISLFLIQTLGLLIAVPSEFFTRKNFKAIAQLPRAFIVMVLVLFKLKGANKKFIHTPHSGSSKV</sequence>
<keyword evidence="6" id="KW-1185">Reference proteome</keyword>
<dbReference type="RefSeq" id="WP_045463504.1">
    <property type="nucleotide sequence ID" value="NZ_BBLT01000004.1"/>
</dbReference>
<keyword evidence="4" id="KW-0472">Membrane</keyword>
<dbReference type="GO" id="GO:0016757">
    <property type="term" value="F:glycosyltransferase activity"/>
    <property type="evidence" value="ECO:0007669"/>
    <property type="project" value="UniProtKB-KW"/>
</dbReference>
<comment type="caution">
    <text evidence="5">The sequence shown here is derived from an EMBL/GenBank/DDBJ whole genome shotgun (WGS) entry which is preliminary data.</text>
</comment>
<proteinExistence type="inferred from homology"/>
<keyword evidence="3 5" id="KW-0808">Transferase</keyword>
<evidence type="ECO:0000256" key="3">
    <source>
        <dbReference type="ARBA" id="ARBA00022679"/>
    </source>
</evidence>
<evidence type="ECO:0000313" key="6">
    <source>
        <dbReference type="Proteomes" id="UP000030185"/>
    </source>
</evidence>
<comment type="similarity">
    <text evidence="1">Belongs to the glycosyltransferase 2 family.</text>
</comment>
<dbReference type="PANTHER" id="PTHR43630:SF1">
    <property type="entry name" value="POLY-BETA-1,6-N-ACETYL-D-GLUCOSAMINE SYNTHASE"/>
    <property type="match status" value="1"/>
</dbReference>
<evidence type="ECO:0000256" key="2">
    <source>
        <dbReference type="ARBA" id="ARBA00022676"/>
    </source>
</evidence>
<dbReference type="STRING" id="153721.MYP_2489"/>
<feature type="transmembrane region" description="Helical" evidence="4">
    <location>
        <begin position="363"/>
        <end position="381"/>
    </location>
</feature>
<dbReference type="PANTHER" id="PTHR43630">
    <property type="entry name" value="POLY-BETA-1,6-N-ACETYL-D-GLUCOSAMINE SYNTHASE"/>
    <property type="match status" value="1"/>
</dbReference>
<gene>
    <name evidence="5" type="ORF">MYP_2489</name>
</gene>
<organism evidence="5 6">
    <name type="scientific">Sporocytophaga myxococcoides</name>
    <dbReference type="NCBI Taxonomy" id="153721"/>
    <lineage>
        <taxon>Bacteria</taxon>
        <taxon>Pseudomonadati</taxon>
        <taxon>Bacteroidota</taxon>
        <taxon>Cytophagia</taxon>
        <taxon>Cytophagales</taxon>
        <taxon>Cytophagaceae</taxon>
        <taxon>Sporocytophaga</taxon>
    </lineage>
</organism>
<dbReference type="AlphaFoldDB" id="A0A098LEC1"/>
<reference evidence="5 6" key="1">
    <citation type="submission" date="2014-09" db="EMBL/GenBank/DDBJ databases">
        <title>Sporocytophaga myxococcoides PG-01 genome sequencing.</title>
        <authorList>
            <person name="Liu L."/>
            <person name="Gao P.J."/>
            <person name="Chen G.J."/>
            <person name="Wang L.S."/>
        </authorList>
    </citation>
    <scope>NUCLEOTIDE SEQUENCE [LARGE SCALE GENOMIC DNA]</scope>
    <source>
        <strain evidence="5 6">PG-01</strain>
    </source>
</reference>
<dbReference type="Pfam" id="PF13641">
    <property type="entry name" value="Glyco_tranf_2_3"/>
    <property type="match status" value="1"/>
</dbReference>
<dbReference type="OrthoDB" id="1523666at2"/>
<dbReference type="InterPro" id="IPR029044">
    <property type="entry name" value="Nucleotide-diphossugar_trans"/>
</dbReference>
<protein>
    <submittedName>
        <fullName evidence="5">Glycosyl transferase family 2</fullName>
    </submittedName>
</protein>
<evidence type="ECO:0000313" key="5">
    <source>
        <dbReference type="EMBL" id="GAL85260.1"/>
    </source>
</evidence>
<keyword evidence="4" id="KW-1133">Transmembrane helix</keyword>
<dbReference type="CDD" id="cd06423">
    <property type="entry name" value="CESA_like"/>
    <property type="match status" value="1"/>
</dbReference>
<feature type="transmembrane region" description="Helical" evidence="4">
    <location>
        <begin position="6"/>
        <end position="28"/>
    </location>
</feature>
<feature type="transmembrane region" description="Helical" evidence="4">
    <location>
        <begin position="333"/>
        <end position="351"/>
    </location>
</feature>
<dbReference type="eggNOG" id="COG1215">
    <property type="taxonomic scope" value="Bacteria"/>
</dbReference>
<evidence type="ECO:0000256" key="1">
    <source>
        <dbReference type="ARBA" id="ARBA00006739"/>
    </source>
</evidence>
<keyword evidence="2" id="KW-0328">Glycosyltransferase</keyword>
<dbReference type="SUPFAM" id="SSF53448">
    <property type="entry name" value="Nucleotide-diphospho-sugar transferases"/>
    <property type="match status" value="1"/>
</dbReference>
<dbReference type="Proteomes" id="UP000030185">
    <property type="component" value="Unassembled WGS sequence"/>
</dbReference>
<dbReference type="EMBL" id="BBLT01000004">
    <property type="protein sequence ID" value="GAL85260.1"/>
    <property type="molecule type" value="Genomic_DNA"/>
</dbReference>
<dbReference type="Gene3D" id="3.90.550.10">
    <property type="entry name" value="Spore Coat Polysaccharide Biosynthesis Protein SpsA, Chain A"/>
    <property type="match status" value="1"/>
</dbReference>
<keyword evidence="4" id="KW-0812">Transmembrane</keyword>
<accession>A0A098LEC1</accession>